<dbReference type="EMBL" id="LN899821">
    <property type="protein sequence ID" value="CUV17564.1"/>
    <property type="molecule type" value="Genomic_DNA"/>
</dbReference>
<evidence type="ECO:0000313" key="2">
    <source>
        <dbReference type="EMBL" id="CUV31507.1"/>
    </source>
</evidence>
<dbReference type="AlphaFoldDB" id="A0A0S4VIG4"/>
<reference evidence="3" key="1">
    <citation type="submission" date="2015-10" db="EMBL/GenBank/DDBJ databases">
        <authorList>
            <person name="Gilbert D.G."/>
        </authorList>
    </citation>
    <scope>NUCLEOTIDE SEQUENCE</scope>
    <source>
        <strain evidence="3">Phyl III-seqv23</strain>
    </source>
</reference>
<accession>A0A0S4VIG4</accession>
<dbReference type="EMBL" id="LN899825">
    <property type="protein sequence ID" value="CUV34392.1"/>
    <property type="molecule type" value="Genomic_DNA"/>
</dbReference>
<protein>
    <submittedName>
        <fullName evidence="3">Hypothethical protein</fullName>
    </submittedName>
</protein>
<evidence type="ECO:0000313" key="4">
    <source>
        <dbReference type="EMBL" id="CUV39684.1"/>
    </source>
</evidence>
<dbReference type="EMBL" id="LN899820">
    <property type="protein sequence ID" value="CUV54248.1"/>
    <property type="molecule type" value="Genomic_DNA"/>
</dbReference>
<evidence type="ECO:0000313" key="3">
    <source>
        <dbReference type="EMBL" id="CUV34392.1"/>
    </source>
</evidence>
<dbReference type="EMBL" id="LN899822">
    <property type="protein sequence ID" value="CUV60069.1"/>
    <property type="molecule type" value="Genomic_DNA"/>
</dbReference>
<dbReference type="EMBL" id="LN899826">
    <property type="protein sequence ID" value="CUV39684.1"/>
    <property type="molecule type" value="Genomic_DNA"/>
</dbReference>
<evidence type="ECO:0000313" key="1">
    <source>
        <dbReference type="EMBL" id="CUV17564.1"/>
    </source>
</evidence>
<gene>
    <name evidence="1" type="ORF">PSS4_v1_350012</name>
    <name evidence="6" type="ORF">RD1301_v1_680028</name>
    <name evidence="2" type="ORF">RUN1985_v1_920024</name>
    <name evidence="5" type="ORF">RUN215_v1_270014</name>
    <name evidence="3" type="ORF">TD1301_v1_900013</name>
    <name evidence="4" type="ORF">TF3108_v1_320028</name>
</gene>
<evidence type="ECO:0000313" key="5">
    <source>
        <dbReference type="EMBL" id="CUV54248.1"/>
    </source>
</evidence>
<sequence>MGFAAVRPERMGRQARGDCRGLTGCDRHRTRAGAAAQRPVGGRRADPAVAGGLLSLRGRALRCPGRGDGGADAPVLAGVCRPIRPVGGPGARLTNRPTRGGFQGRAGCSCSAVLLGGAQARKAAALISQPAATQLAIQAAITAPISNHFMIVLLTTLALPVQAIDVRTTGLKFRCCSAEEQYGWG</sequence>
<dbReference type="EMBL" id="LN899824">
    <property type="protein sequence ID" value="CUV31507.1"/>
    <property type="molecule type" value="Genomic_DNA"/>
</dbReference>
<evidence type="ECO:0000313" key="6">
    <source>
        <dbReference type="EMBL" id="CUV60069.1"/>
    </source>
</evidence>
<organism evidence="3">
    <name type="scientific">Ralstonia solanacearum</name>
    <name type="common">Pseudomonas solanacearum</name>
    <dbReference type="NCBI Taxonomy" id="305"/>
    <lineage>
        <taxon>Bacteria</taxon>
        <taxon>Pseudomonadati</taxon>
        <taxon>Pseudomonadota</taxon>
        <taxon>Betaproteobacteria</taxon>
        <taxon>Burkholderiales</taxon>
        <taxon>Burkholderiaceae</taxon>
        <taxon>Ralstonia</taxon>
        <taxon>Ralstonia solanacearum species complex</taxon>
    </lineage>
</organism>
<name>A0A0S4VIG4_RALSL</name>
<proteinExistence type="predicted"/>